<protein>
    <submittedName>
        <fullName evidence="2">Colanic acid biosynthesis glycosyltransferase WcaL</fullName>
    </submittedName>
</protein>
<dbReference type="PANTHER" id="PTHR45947:SF15">
    <property type="entry name" value="TEICHURONIC ACID BIOSYNTHESIS GLYCOSYLTRANSFERASE TUAC-RELATED"/>
    <property type="match status" value="1"/>
</dbReference>
<dbReference type="Pfam" id="PF00534">
    <property type="entry name" value="Glycos_transf_1"/>
    <property type="match status" value="1"/>
</dbReference>
<dbReference type="EMBL" id="SRLE01000006">
    <property type="protein sequence ID" value="TGD73967.1"/>
    <property type="molecule type" value="Genomic_DNA"/>
</dbReference>
<evidence type="ECO:0000313" key="2">
    <source>
        <dbReference type="EMBL" id="TGD73967.1"/>
    </source>
</evidence>
<feature type="domain" description="Glycosyl transferase family 1" evidence="1">
    <location>
        <begin position="218"/>
        <end position="382"/>
    </location>
</feature>
<reference evidence="2 3" key="1">
    <citation type="submission" date="2019-04" db="EMBL/GenBank/DDBJ databases">
        <title>Taxonomy of novel Haliea sp. from mangrove soil of West Coast of India.</title>
        <authorList>
            <person name="Verma A."/>
            <person name="Kumar P."/>
            <person name="Krishnamurthi S."/>
        </authorList>
    </citation>
    <scope>NUCLEOTIDE SEQUENCE [LARGE SCALE GENOMIC DNA]</scope>
    <source>
        <strain evidence="2 3">SAOS-164</strain>
    </source>
</reference>
<name>A0A4Z0M3E5_9GAMM</name>
<dbReference type="Gene3D" id="3.40.50.2000">
    <property type="entry name" value="Glycogen Phosphorylase B"/>
    <property type="match status" value="2"/>
</dbReference>
<dbReference type="AlphaFoldDB" id="A0A4Z0M3E5"/>
<dbReference type="GO" id="GO:0016757">
    <property type="term" value="F:glycosyltransferase activity"/>
    <property type="evidence" value="ECO:0007669"/>
    <property type="project" value="InterPro"/>
</dbReference>
<dbReference type="Proteomes" id="UP000298050">
    <property type="component" value="Unassembled WGS sequence"/>
</dbReference>
<dbReference type="RefSeq" id="WP_135442375.1">
    <property type="nucleotide sequence ID" value="NZ_SRLE01000006.1"/>
</dbReference>
<comment type="caution">
    <text evidence="2">The sequence shown here is derived from an EMBL/GenBank/DDBJ whole genome shotgun (WGS) entry which is preliminary data.</text>
</comment>
<organism evidence="2 3">
    <name type="scientific">Mangrovimicrobium sediminis</name>
    <dbReference type="NCBI Taxonomy" id="2562682"/>
    <lineage>
        <taxon>Bacteria</taxon>
        <taxon>Pseudomonadati</taxon>
        <taxon>Pseudomonadota</taxon>
        <taxon>Gammaproteobacteria</taxon>
        <taxon>Cellvibrionales</taxon>
        <taxon>Halieaceae</taxon>
        <taxon>Mangrovimicrobium</taxon>
    </lineage>
</organism>
<dbReference type="CDD" id="cd03801">
    <property type="entry name" value="GT4_PimA-like"/>
    <property type="match status" value="1"/>
</dbReference>
<accession>A0A4Z0M3E5</accession>
<dbReference type="InterPro" id="IPR050194">
    <property type="entry name" value="Glycosyltransferase_grp1"/>
</dbReference>
<dbReference type="PANTHER" id="PTHR45947">
    <property type="entry name" value="SULFOQUINOVOSYL TRANSFERASE SQD2"/>
    <property type="match status" value="1"/>
</dbReference>
<gene>
    <name evidence="2" type="ORF">E4634_07445</name>
</gene>
<keyword evidence="3" id="KW-1185">Reference proteome</keyword>
<dbReference type="SUPFAM" id="SSF53756">
    <property type="entry name" value="UDP-Glycosyltransferase/glycogen phosphorylase"/>
    <property type="match status" value="1"/>
</dbReference>
<evidence type="ECO:0000313" key="3">
    <source>
        <dbReference type="Proteomes" id="UP000298050"/>
    </source>
</evidence>
<proteinExistence type="predicted"/>
<dbReference type="OrthoDB" id="9814639at2"/>
<dbReference type="InterPro" id="IPR001296">
    <property type="entry name" value="Glyco_trans_1"/>
</dbReference>
<evidence type="ECO:0000259" key="1">
    <source>
        <dbReference type="Pfam" id="PF00534"/>
    </source>
</evidence>
<keyword evidence="2" id="KW-0808">Transferase</keyword>
<sequence length="405" mass="44776">MKLAYLVNQYPKASHSFIRREILALESLGHSVSRFALRSDAADVVDAQDIAERERTRYILSGGPGQFARSLFACVRSAPLATLRAFIDACRIGWGSERGVLLHLAYFLEAAVLVQWCREAEVEHVHAHFGTNSTTIAMLARTMGGCAYSFTVHGPEEFDKAQFIALPEKIRQSSFTVAITSFCRSQLYRLVEHTHWDKIKIVHCGLDEDFLRATPLREAANDEEQVPVLTCVGRLCEQKGQLLLIDAVRELVSAGHQFRLVLAGDGPMRPEIERAIAEYQLQDVVAITGWISSAQVKTCIEQSKALVLPSFAEGLPVVLMEAMALGKPVLTTYIAGIPELVEEGRSGWLVPAGSRERLRQALEAVLAAPDEQCSQMGEVGRSRVLADHDAQREAQTLASYLEAYK</sequence>